<feature type="compositionally biased region" description="Basic residues" evidence="1">
    <location>
        <begin position="60"/>
        <end position="69"/>
    </location>
</feature>
<accession>A0A1D1Z3S7</accession>
<evidence type="ECO:0000313" key="2">
    <source>
        <dbReference type="EMBL" id="JAT61558.1"/>
    </source>
</evidence>
<feature type="region of interest" description="Disordered" evidence="1">
    <location>
        <begin position="56"/>
        <end position="77"/>
    </location>
</feature>
<sequence>MVRGLETWSARSTSLDFFKRPWCCVRGRPIMGEDFGNLMCVLVSRGGFLKPTRLQEKKSRLSPRRKKWRGGSGLPQRTRIFPSCSSACKRGGKRKYSYSGSFAILNQWKGGLDSPVPGAPDHLRTFQWNT</sequence>
<dbReference type="AlphaFoldDB" id="A0A1D1Z3S7"/>
<evidence type="ECO:0000256" key="1">
    <source>
        <dbReference type="SAM" id="MobiDB-lite"/>
    </source>
</evidence>
<organism evidence="2">
    <name type="scientific">Anthurium amnicola</name>
    <dbReference type="NCBI Taxonomy" id="1678845"/>
    <lineage>
        <taxon>Eukaryota</taxon>
        <taxon>Viridiplantae</taxon>
        <taxon>Streptophyta</taxon>
        <taxon>Embryophyta</taxon>
        <taxon>Tracheophyta</taxon>
        <taxon>Spermatophyta</taxon>
        <taxon>Magnoliopsida</taxon>
        <taxon>Liliopsida</taxon>
        <taxon>Araceae</taxon>
        <taxon>Pothoideae</taxon>
        <taxon>Potheae</taxon>
        <taxon>Anthurium</taxon>
    </lineage>
</organism>
<name>A0A1D1Z3S7_9ARAE</name>
<reference evidence="2" key="1">
    <citation type="submission" date="2015-07" db="EMBL/GenBank/DDBJ databases">
        <title>Transcriptome Assembly of Anthurium amnicola.</title>
        <authorList>
            <person name="Suzuki J."/>
        </authorList>
    </citation>
    <scope>NUCLEOTIDE SEQUENCE</scope>
</reference>
<gene>
    <name evidence="2" type="primary">HI_0762</name>
    <name evidence="2" type="ORF">g.99253</name>
</gene>
<proteinExistence type="predicted"/>
<protein>
    <submittedName>
        <fullName evidence="2">Uncharacterized protein HI_0762</fullName>
    </submittedName>
</protein>
<dbReference type="EMBL" id="GDJX01006378">
    <property type="protein sequence ID" value="JAT61558.1"/>
    <property type="molecule type" value="Transcribed_RNA"/>
</dbReference>